<dbReference type="HOGENOM" id="CLU_038600_0_1_14"/>
<dbReference type="InterPro" id="IPR000169">
    <property type="entry name" value="Pept_cys_AS"/>
</dbReference>
<evidence type="ECO:0000256" key="4">
    <source>
        <dbReference type="PIRNR" id="PIRNR005700"/>
    </source>
</evidence>
<dbReference type="PROSITE" id="PS00139">
    <property type="entry name" value="THIOL_PROTEASE_CYS"/>
    <property type="match status" value="1"/>
</dbReference>
<feature type="active site" evidence="5">
    <location>
        <position position="379"/>
    </location>
</feature>
<dbReference type="eggNOG" id="COG3579">
    <property type="taxonomic scope" value="Bacteria"/>
</dbReference>
<keyword evidence="4 6" id="KW-0031">Aminopeptidase</keyword>
<dbReference type="Gene3D" id="3.90.70.10">
    <property type="entry name" value="Cysteine proteinases"/>
    <property type="match status" value="1"/>
</dbReference>
<dbReference type="PANTHER" id="PTHR10363:SF2">
    <property type="entry name" value="BLEOMYCIN HYDROLASE"/>
    <property type="match status" value="1"/>
</dbReference>
<feature type="active site" evidence="5">
    <location>
        <position position="69"/>
    </location>
</feature>
<gene>
    <name evidence="6" type="primary">pepC_1</name>
    <name evidence="6" type="ORF">GCW_02520</name>
</gene>
<protein>
    <recommendedName>
        <fullName evidence="4">Aminopeptidase</fullName>
    </recommendedName>
</protein>
<dbReference type="GO" id="GO:0070005">
    <property type="term" value="F:cysteine-type aminopeptidase activity"/>
    <property type="evidence" value="ECO:0007669"/>
    <property type="project" value="InterPro"/>
</dbReference>
<dbReference type="PIRSF" id="PIRSF005700">
    <property type="entry name" value="PepC"/>
    <property type="match status" value="1"/>
</dbReference>
<dbReference type="CDD" id="cd00585">
    <property type="entry name" value="Peptidase_C1B"/>
    <property type="match status" value="1"/>
</dbReference>
<feature type="active site" evidence="5">
    <location>
        <position position="432"/>
    </location>
</feature>
<proteinExistence type="inferred from homology"/>
<name>A0A0F6CKT7_MYCGL</name>
<dbReference type="InterPro" id="IPR004134">
    <property type="entry name" value="Peptidase_C1B"/>
</dbReference>
<dbReference type="PANTHER" id="PTHR10363">
    <property type="entry name" value="BLEOMYCIN HYDROLASE"/>
    <property type="match status" value="1"/>
</dbReference>
<dbReference type="GO" id="GO:0005737">
    <property type="term" value="C:cytoplasm"/>
    <property type="evidence" value="ECO:0007669"/>
    <property type="project" value="TreeGrafter"/>
</dbReference>
<sequence>MAKLELKDSLKQLNNLSRSKFNKQLTNILNTVGVKGVSYNGYNFSKNSLSFNLDLSAQPITNQFQTGRCWIFAGLNLLRYHLAKELNIDDLELSQSYLAFWDKFEKANYFLETVTELRDKKVSDRTLSFILKNGVADGGQWTMLTNLIKKYGLVPKSVMPDTANSASTNQLNYLINLKLNQAASKILDNKDKPVAELNKIKTKALDEVFYLLSSIYGELPTKFDFSYTKVIKKDSADRSESHFNYLPKKVVEINFTPLTFYQKYFKQLVEKQGFVSVINAPANNKPFNQTFSVKYLNNVIESDEILHYNLEQGLFSYLTIKQLFNQQPVWFGCEVKNIYLNEAKTFWDDQSFDYQTLFNVDLSLSKNDQLDYWLSSINHAMLITGVDLDLEKFNQIDQEFNQLVKANKIKQAYQYLVEQMDQLTIHKWKIENSWGQDLGHAGYFVISDSYFKRYTYQVAINQQLFNQLVEQLKLTKEFDKPVRLLEPWDPIGTLAK</sequence>
<dbReference type="Proteomes" id="UP000018735">
    <property type="component" value="Chromosome"/>
</dbReference>
<keyword evidence="2 4" id="KW-0378">Hydrolase</keyword>
<evidence type="ECO:0000256" key="3">
    <source>
        <dbReference type="ARBA" id="ARBA00022807"/>
    </source>
</evidence>
<reference evidence="6 7" key="1">
    <citation type="journal article" date="2011" name="PLoS ONE">
        <title>Core proteome of the minimal cell: comparative proteomics of three mollicute species.</title>
        <authorList>
            <person name="Fisunov G.Y."/>
            <person name="Alexeev D.G."/>
            <person name="Bazaleev N.A."/>
            <person name="Ladygina V.G."/>
            <person name="Galyamina M.A."/>
            <person name="Kondratov I.G."/>
            <person name="Zhukova N.A."/>
            <person name="Serebryakova M.V."/>
            <person name="Demina I.A."/>
            <person name="Govorun V.M."/>
        </authorList>
    </citation>
    <scope>NUCLEOTIDE SEQUENCE [LARGE SCALE GENOMIC DNA]</scope>
    <source>
        <strain evidence="6 7">S6</strain>
    </source>
</reference>
<dbReference type="RefSeq" id="WP_011884556.1">
    <property type="nucleotide sequence ID" value="NC_023030.2"/>
</dbReference>
<evidence type="ECO:0000256" key="5">
    <source>
        <dbReference type="PIRSR" id="PIRSR005700-1"/>
    </source>
</evidence>
<evidence type="ECO:0000256" key="1">
    <source>
        <dbReference type="ARBA" id="ARBA00022670"/>
    </source>
</evidence>
<dbReference type="AlphaFoldDB" id="A0A0F6CKT7"/>
<evidence type="ECO:0000313" key="7">
    <source>
        <dbReference type="Proteomes" id="UP000018735"/>
    </source>
</evidence>
<dbReference type="GO" id="GO:0006508">
    <property type="term" value="P:proteolysis"/>
    <property type="evidence" value="ECO:0007669"/>
    <property type="project" value="UniProtKB-KW"/>
</dbReference>
<organism evidence="6 7">
    <name type="scientific">Mycoplasmoides gallisepticum S6</name>
    <dbReference type="NCBI Taxonomy" id="1006581"/>
    <lineage>
        <taxon>Bacteria</taxon>
        <taxon>Bacillati</taxon>
        <taxon>Mycoplasmatota</taxon>
        <taxon>Mycoplasmoidales</taxon>
        <taxon>Mycoplasmoidaceae</taxon>
        <taxon>Mycoplasmoides</taxon>
    </lineage>
</organism>
<dbReference type="Pfam" id="PF03051">
    <property type="entry name" value="Peptidase_C1_2"/>
    <property type="match status" value="2"/>
</dbReference>
<evidence type="ECO:0000313" key="6">
    <source>
        <dbReference type="EMBL" id="AHB99709.1"/>
    </source>
</evidence>
<dbReference type="SUPFAM" id="SSF54001">
    <property type="entry name" value="Cysteine proteinases"/>
    <property type="match status" value="1"/>
</dbReference>
<dbReference type="GO" id="GO:0009636">
    <property type="term" value="P:response to toxic substance"/>
    <property type="evidence" value="ECO:0007669"/>
    <property type="project" value="TreeGrafter"/>
</dbReference>
<keyword evidence="3 4" id="KW-0788">Thiol protease</keyword>
<dbReference type="KEGG" id="mgz:GCW_02520"/>
<keyword evidence="1 4" id="KW-0645">Protease</keyword>
<dbReference type="InterPro" id="IPR038765">
    <property type="entry name" value="Papain-like_cys_pep_sf"/>
</dbReference>
<accession>A0A0F6CKT7</accession>
<comment type="similarity">
    <text evidence="4">Belongs to the peptidase C1 family.</text>
</comment>
<evidence type="ECO:0000256" key="2">
    <source>
        <dbReference type="ARBA" id="ARBA00022801"/>
    </source>
</evidence>
<dbReference type="EMBL" id="CP006916">
    <property type="protein sequence ID" value="AHB99709.1"/>
    <property type="molecule type" value="Genomic_DNA"/>
</dbReference>
<dbReference type="GO" id="GO:0043418">
    <property type="term" value="P:homocysteine catabolic process"/>
    <property type="evidence" value="ECO:0007669"/>
    <property type="project" value="TreeGrafter"/>
</dbReference>